<evidence type="ECO:0000259" key="7">
    <source>
        <dbReference type="PROSITE" id="PS50850"/>
    </source>
</evidence>
<dbReference type="EMBL" id="CP026112">
    <property type="protein sequence ID" value="AUT63007.1"/>
    <property type="molecule type" value="Genomic_DNA"/>
</dbReference>
<keyword evidence="2" id="KW-0813">Transport</keyword>
<feature type="transmembrane region" description="Helical" evidence="6">
    <location>
        <begin position="287"/>
        <end position="305"/>
    </location>
</feature>
<dbReference type="InterPro" id="IPR020846">
    <property type="entry name" value="MFS_dom"/>
</dbReference>
<evidence type="ECO:0000256" key="2">
    <source>
        <dbReference type="ARBA" id="ARBA00022448"/>
    </source>
</evidence>
<dbReference type="AlphaFoldDB" id="A0A2I8ETT6"/>
<dbReference type="InterPro" id="IPR011701">
    <property type="entry name" value="MFS"/>
</dbReference>
<evidence type="ECO:0000256" key="1">
    <source>
        <dbReference type="ARBA" id="ARBA00004141"/>
    </source>
</evidence>
<feature type="transmembrane region" description="Helical" evidence="6">
    <location>
        <begin position="24"/>
        <end position="42"/>
    </location>
</feature>
<gene>
    <name evidence="8" type="ORF">C2L65_25950</name>
</gene>
<dbReference type="GO" id="GO:0016020">
    <property type="term" value="C:membrane"/>
    <property type="evidence" value="ECO:0007669"/>
    <property type="project" value="UniProtKB-SubCell"/>
</dbReference>
<feature type="transmembrane region" description="Helical" evidence="6">
    <location>
        <begin position="251"/>
        <end position="272"/>
    </location>
</feature>
<sequence>MNLPIDAAASPQAEQTYRKITRRLIPFLFLCYVFAFLDRVNVGIAQLDMKHDVGFSDLTYSIGAGIFFLGYVLMEVPSNLLLTKIGVKRTFSRIMVLWGILAAATAFVTLPMHFYTVRFLLGLAEAGLYPGIIFYLTRWYPVERRAKAIAIFTCATGIAGLLGGPMSGWLMTHMEGIRALHGWQWMFVVQGLPASFLGIVAFFFLDDGPEKAKWLSDEEKAQVLADIIKSSGVSDKHAEHTFGRALLDPRVYVMGFVWFAQIAGVFAIGFWLPTLIKSTGLSSPLEIGLYSAIPYFVSWLALIGMNWNSDRTMERRWHCGITMIVGATGLFAAGLIHGSLAWSIVALSVATAGILAPNPLIWAISTDYIRGSGAAGGVALVNCIGLLGGFVSPMIIGSIKTATNSMVGGLGAISLLMVLGALAAIVLAPKTTGASSGAELAAGKLDDSVAANAML</sequence>
<dbReference type="Proteomes" id="UP000243502">
    <property type="component" value="Chromosome 2"/>
</dbReference>
<dbReference type="Pfam" id="PF07690">
    <property type="entry name" value="MFS_1"/>
    <property type="match status" value="1"/>
</dbReference>
<evidence type="ECO:0000256" key="6">
    <source>
        <dbReference type="SAM" id="Phobius"/>
    </source>
</evidence>
<feature type="transmembrane region" description="Helical" evidence="6">
    <location>
        <begin position="94"/>
        <end position="113"/>
    </location>
</feature>
<name>A0A2I8ETT6_9BURK</name>
<dbReference type="SUPFAM" id="SSF103473">
    <property type="entry name" value="MFS general substrate transporter"/>
    <property type="match status" value="1"/>
</dbReference>
<dbReference type="InterPro" id="IPR036259">
    <property type="entry name" value="MFS_trans_sf"/>
</dbReference>
<keyword evidence="4 6" id="KW-1133">Transmembrane helix</keyword>
<feature type="transmembrane region" description="Helical" evidence="6">
    <location>
        <begin position="408"/>
        <end position="428"/>
    </location>
</feature>
<evidence type="ECO:0000256" key="3">
    <source>
        <dbReference type="ARBA" id="ARBA00022692"/>
    </source>
</evidence>
<dbReference type="PANTHER" id="PTHR43791">
    <property type="entry name" value="PERMEASE-RELATED"/>
    <property type="match status" value="1"/>
</dbReference>
<feature type="transmembrane region" description="Helical" evidence="6">
    <location>
        <begin position="149"/>
        <end position="171"/>
    </location>
</feature>
<feature type="transmembrane region" description="Helical" evidence="6">
    <location>
        <begin position="317"/>
        <end position="336"/>
    </location>
</feature>
<comment type="subcellular location">
    <subcellularLocation>
        <location evidence="1">Membrane</location>
        <topology evidence="1">Multi-pass membrane protein</topology>
    </subcellularLocation>
</comment>
<organism evidence="8 9">
    <name type="scientific">Paraburkholderia terrae</name>
    <dbReference type="NCBI Taxonomy" id="311230"/>
    <lineage>
        <taxon>Bacteria</taxon>
        <taxon>Pseudomonadati</taxon>
        <taxon>Pseudomonadota</taxon>
        <taxon>Betaproteobacteria</taxon>
        <taxon>Burkholderiales</taxon>
        <taxon>Burkholderiaceae</taxon>
        <taxon>Paraburkholderia</taxon>
    </lineage>
</organism>
<dbReference type="Gene3D" id="1.20.1250.20">
    <property type="entry name" value="MFS general substrate transporter like domains"/>
    <property type="match status" value="2"/>
</dbReference>
<dbReference type="RefSeq" id="WP_042306456.1">
    <property type="nucleotide sequence ID" value="NZ_CP026112.1"/>
</dbReference>
<feature type="transmembrane region" description="Helical" evidence="6">
    <location>
        <begin position="183"/>
        <end position="205"/>
    </location>
</feature>
<reference evidence="8 9" key="1">
    <citation type="submission" date="2018-01" db="EMBL/GenBank/DDBJ databases">
        <title>Species boundaries and ecological features among Paraburkholderia terrae DSMZ17804T, P. hospita DSMZ17164T and P. caribensis DSMZ13236T.</title>
        <authorList>
            <person name="Pratama A.A."/>
        </authorList>
    </citation>
    <scope>NUCLEOTIDE SEQUENCE [LARGE SCALE GENOMIC DNA]</scope>
    <source>
        <strain evidence="8 9">DSM 17804</strain>
    </source>
</reference>
<dbReference type="GO" id="GO:0022857">
    <property type="term" value="F:transmembrane transporter activity"/>
    <property type="evidence" value="ECO:0007669"/>
    <property type="project" value="InterPro"/>
</dbReference>
<proteinExistence type="predicted"/>
<evidence type="ECO:0000313" key="8">
    <source>
        <dbReference type="EMBL" id="AUT63007.1"/>
    </source>
</evidence>
<dbReference type="KEGG" id="pter:C2L65_25950"/>
<evidence type="ECO:0000256" key="5">
    <source>
        <dbReference type="ARBA" id="ARBA00023136"/>
    </source>
</evidence>
<dbReference type="PANTHER" id="PTHR43791:SF36">
    <property type="entry name" value="TRANSPORTER, PUTATIVE (AFU_ORTHOLOGUE AFUA_6G08340)-RELATED"/>
    <property type="match status" value="1"/>
</dbReference>
<feature type="transmembrane region" description="Helical" evidence="6">
    <location>
        <begin position="62"/>
        <end position="82"/>
    </location>
</feature>
<keyword evidence="3 6" id="KW-0812">Transmembrane</keyword>
<feature type="transmembrane region" description="Helical" evidence="6">
    <location>
        <begin position="374"/>
        <end position="396"/>
    </location>
</feature>
<evidence type="ECO:0000313" key="9">
    <source>
        <dbReference type="Proteomes" id="UP000243502"/>
    </source>
</evidence>
<feature type="domain" description="Major facilitator superfamily (MFS) profile" evidence="7">
    <location>
        <begin position="24"/>
        <end position="432"/>
    </location>
</feature>
<protein>
    <submittedName>
        <fullName evidence="8">MFS transporter</fullName>
    </submittedName>
</protein>
<evidence type="ECO:0000256" key="4">
    <source>
        <dbReference type="ARBA" id="ARBA00022989"/>
    </source>
</evidence>
<keyword evidence="5 6" id="KW-0472">Membrane</keyword>
<dbReference type="FunFam" id="1.20.1250.20:FF:000018">
    <property type="entry name" value="MFS transporter permease"/>
    <property type="match status" value="1"/>
</dbReference>
<dbReference type="OrthoDB" id="5441967at2"/>
<accession>A0A2I8ETT6</accession>
<feature type="transmembrane region" description="Helical" evidence="6">
    <location>
        <begin position="342"/>
        <end position="362"/>
    </location>
</feature>
<dbReference type="PROSITE" id="PS50850">
    <property type="entry name" value="MFS"/>
    <property type="match status" value="1"/>
</dbReference>
<dbReference type="CDD" id="cd17319">
    <property type="entry name" value="MFS_ExuT_GudP_like"/>
    <property type="match status" value="1"/>
</dbReference>
<feature type="transmembrane region" description="Helical" evidence="6">
    <location>
        <begin position="119"/>
        <end position="137"/>
    </location>
</feature>